<dbReference type="Proteomes" id="UP000295443">
    <property type="component" value="Unassembled WGS sequence"/>
</dbReference>
<evidence type="ECO:0000256" key="1">
    <source>
        <dbReference type="RuleBase" id="RU004003"/>
    </source>
</evidence>
<dbReference type="InterPro" id="IPR004846">
    <property type="entry name" value="T2SS/T3SS_dom"/>
</dbReference>
<comment type="similarity">
    <text evidence="1">Belongs to the bacterial secretin family.</text>
</comment>
<feature type="domain" description="Pilus formation protein N-terminal" evidence="3">
    <location>
        <begin position="41"/>
        <end position="111"/>
    </location>
</feature>
<dbReference type="GO" id="GO:0009306">
    <property type="term" value="P:protein secretion"/>
    <property type="evidence" value="ECO:0007669"/>
    <property type="project" value="InterPro"/>
</dbReference>
<gene>
    <name evidence="4" type="ORF">EZJ19_03475</name>
</gene>
<evidence type="ECO:0000313" key="4">
    <source>
        <dbReference type="EMBL" id="TCJ17978.1"/>
    </source>
</evidence>
<sequence>MTTDMKKRLGRVSNATVARIVLLATLLLPIGLVPVRAEPPAQIYQVEAGSQLAVKLDKAAQRVAVGDEQIAEIKMLSKQDILVQGIKPGATSLLVWDKAGKLPSYYTIQVNKPAESAQLDEFPGLRLKSSGDLLLLEGTAPGMVEHEKAKQIALHADGEGKGPVQDASKMPYAGEVQIDVRVVELSRSVLKEAGLDLFSTASAITFGTFTPGSLTKVTASAGSGISVETSANPVSSAFTLLLGSPSGDVIGLLGMLEGNGFARTLAQPSLLAQSGQTASFLAGGEFPVPVPQALGQTTIQYKPYGIRLDVAPTVLAENRIALKIAPEVSDLDFDNSIAINGVTVPSLLTRRADTSIELGNGESYVIGGLVSQRVVKSLDKFPGLGDIPVLGAFFKHASLSRDDKELLIIVTPKLVRPLAANAQLGPLPGADLANYNPSLWRMLLQSDQEEAARFTGLSK</sequence>
<accession>A0A4R1BL49</accession>
<comment type="caution">
    <text evidence="4">The sequence shown here is derived from an EMBL/GenBank/DDBJ whole genome shotgun (WGS) entry which is preliminary data.</text>
</comment>
<dbReference type="PRINTS" id="PR00811">
    <property type="entry name" value="BCTERIALGSPD"/>
</dbReference>
<dbReference type="PANTHER" id="PTHR30332:SF17">
    <property type="entry name" value="TYPE IV PILIATION SYSTEM PROTEIN DR_0774-RELATED"/>
    <property type="match status" value="1"/>
</dbReference>
<organism evidence="4 5">
    <name type="scientific">Parasulfuritortus cantonensis</name>
    <dbReference type="NCBI Taxonomy" id="2528202"/>
    <lineage>
        <taxon>Bacteria</taxon>
        <taxon>Pseudomonadati</taxon>
        <taxon>Pseudomonadota</taxon>
        <taxon>Betaproteobacteria</taxon>
        <taxon>Nitrosomonadales</taxon>
        <taxon>Thiobacillaceae</taxon>
        <taxon>Parasulfuritortus</taxon>
    </lineage>
</organism>
<dbReference type="RefSeq" id="WP_131444897.1">
    <property type="nucleotide sequence ID" value="NZ_SJZB01000013.1"/>
</dbReference>
<dbReference type="InterPro" id="IPR050810">
    <property type="entry name" value="Bact_Secretion_Sys_Channel"/>
</dbReference>
<dbReference type="GO" id="GO:0015627">
    <property type="term" value="C:type II protein secretion system complex"/>
    <property type="evidence" value="ECO:0007669"/>
    <property type="project" value="TreeGrafter"/>
</dbReference>
<dbReference type="AlphaFoldDB" id="A0A4R1BL49"/>
<evidence type="ECO:0000259" key="3">
    <source>
        <dbReference type="Pfam" id="PF13629"/>
    </source>
</evidence>
<name>A0A4R1BL49_9PROT</name>
<evidence type="ECO:0000259" key="2">
    <source>
        <dbReference type="Pfam" id="PF00263"/>
    </source>
</evidence>
<evidence type="ECO:0000313" key="5">
    <source>
        <dbReference type="Proteomes" id="UP000295443"/>
    </source>
</evidence>
<dbReference type="Pfam" id="PF00263">
    <property type="entry name" value="Secretin"/>
    <property type="match status" value="1"/>
</dbReference>
<dbReference type="PANTHER" id="PTHR30332">
    <property type="entry name" value="PROBABLE GENERAL SECRETION PATHWAY PROTEIN D"/>
    <property type="match status" value="1"/>
</dbReference>
<dbReference type="Pfam" id="PF13629">
    <property type="entry name" value="T2SS-T3SS_pil_N"/>
    <property type="match status" value="1"/>
</dbReference>
<proteinExistence type="inferred from homology"/>
<reference evidence="4 5" key="1">
    <citation type="submission" date="2019-03" db="EMBL/GenBank/DDBJ databases">
        <title>Genome sequence of Thiobacillaceae bacterium LSR1, a sulfur-oxidizing bacterium isolated from freshwater sediment.</title>
        <authorList>
            <person name="Li S."/>
        </authorList>
    </citation>
    <scope>NUCLEOTIDE SEQUENCE [LARGE SCALE GENOMIC DNA]</scope>
    <source>
        <strain evidence="4 5">LSR1</strain>
    </source>
</reference>
<keyword evidence="5" id="KW-1185">Reference proteome</keyword>
<dbReference type="InterPro" id="IPR032789">
    <property type="entry name" value="T2SS-T3SS_pil_N"/>
</dbReference>
<feature type="domain" description="Type II/III secretion system secretin-like" evidence="2">
    <location>
        <begin position="256"/>
        <end position="416"/>
    </location>
</feature>
<dbReference type="EMBL" id="SJZB01000013">
    <property type="protein sequence ID" value="TCJ17978.1"/>
    <property type="molecule type" value="Genomic_DNA"/>
</dbReference>
<dbReference type="OrthoDB" id="9775455at2"/>
<protein>
    <submittedName>
        <fullName evidence="4">Type II and III secretion system protein family protein</fullName>
    </submittedName>
</protein>
<dbReference type="InterPro" id="IPR001775">
    <property type="entry name" value="GspD/PilQ"/>
</dbReference>